<dbReference type="Proteomes" id="UP001596138">
    <property type="component" value="Unassembled WGS sequence"/>
</dbReference>
<evidence type="ECO:0000259" key="3">
    <source>
        <dbReference type="PROSITE" id="PS51464"/>
    </source>
</evidence>
<dbReference type="PROSITE" id="PS51464">
    <property type="entry name" value="SIS"/>
    <property type="match status" value="2"/>
</dbReference>
<dbReference type="InterPro" id="IPR046348">
    <property type="entry name" value="SIS_dom_sf"/>
</dbReference>
<dbReference type="RefSeq" id="WP_386764467.1">
    <property type="nucleotide sequence ID" value="NZ_JBHSTI010000008.1"/>
</dbReference>
<comment type="caution">
    <text evidence="4">The sequence shown here is derived from an EMBL/GenBank/DDBJ whole genome shotgun (WGS) entry which is preliminary data.</text>
</comment>
<keyword evidence="5" id="KW-1185">Reference proteome</keyword>
<organism evidence="4 5">
    <name type="scientific">Longivirga aurantiaca</name>
    <dbReference type="NCBI Taxonomy" id="1837743"/>
    <lineage>
        <taxon>Bacteria</taxon>
        <taxon>Bacillati</taxon>
        <taxon>Actinomycetota</taxon>
        <taxon>Actinomycetes</taxon>
        <taxon>Sporichthyales</taxon>
        <taxon>Sporichthyaceae</taxon>
        <taxon>Longivirga</taxon>
    </lineage>
</organism>
<name>A0ABW1T0E0_9ACTN</name>
<dbReference type="Gene3D" id="3.40.50.10490">
    <property type="entry name" value="Glucose-6-phosphate isomerase like protein, domain 1"/>
    <property type="match status" value="2"/>
</dbReference>
<reference evidence="5" key="1">
    <citation type="journal article" date="2019" name="Int. J. Syst. Evol. Microbiol.">
        <title>The Global Catalogue of Microorganisms (GCM) 10K type strain sequencing project: providing services to taxonomists for standard genome sequencing and annotation.</title>
        <authorList>
            <consortium name="The Broad Institute Genomics Platform"/>
            <consortium name="The Broad Institute Genome Sequencing Center for Infectious Disease"/>
            <person name="Wu L."/>
            <person name="Ma J."/>
        </authorList>
    </citation>
    <scope>NUCLEOTIDE SEQUENCE [LARGE SCALE GENOMIC DNA]</scope>
    <source>
        <strain evidence="5">CGMCC 4.7317</strain>
    </source>
</reference>
<dbReference type="EMBL" id="JBHSTI010000008">
    <property type="protein sequence ID" value="MFC6237292.1"/>
    <property type="molecule type" value="Genomic_DNA"/>
</dbReference>
<accession>A0ABW1T0E0</accession>
<feature type="domain" description="SIS" evidence="3">
    <location>
        <begin position="188"/>
        <end position="334"/>
    </location>
</feature>
<dbReference type="PANTHER" id="PTHR10937">
    <property type="entry name" value="GLUCOSAMINE--FRUCTOSE-6-PHOSPHATE AMINOTRANSFERASE, ISOMERIZING"/>
    <property type="match status" value="1"/>
</dbReference>
<dbReference type="PANTHER" id="PTHR10937:SF8">
    <property type="entry name" value="AMINOTRANSFERASE-RELATED"/>
    <property type="match status" value="1"/>
</dbReference>
<sequence>MTVIASTPGGWMAAEMAEQPERVRAALAGVREQGGVLAPLVASAREVLVLGRGSSRSAGTYAAEALRTFAGVPASTTSPAHLAWSQQRRLDGTLVVAISQSGESTEIIAAARRALELGANLVAVTNSPASELAGLAGPRQTIHFRAGNEIAVPATKSFTSSLACLLGLAMAHTPTGLVDAEAELPQLMAELLADPDATFTLDGTTDIACAGEGFAEAVGEEGAIKLRETLRIPVASFETSEFLHGSINSVRPRSTLVTVDADPSGRSLAEQAAVGAASRGAATVSIGASATSSAGRHIRIPQVPSHWVPFLAVLPIQRAAREAAIARGEDPDRPPGLSKITRIATGPA</sequence>
<keyword evidence="1" id="KW-0677">Repeat</keyword>
<evidence type="ECO:0000313" key="4">
    <source>
        <dbReference type="EMBL" id="MFC6237292.1"/>
    </source>
</evidence>
<evidence type="ECO:0000313" key="5">
    <source>
        <dbReference type="Proteomes" id="UP001596138"/>
    </source>
</evidence>
<feature type="domain" description="SIS" evidence="3">
    <location>
        <begin position="37"/>
        <end position="181"/>
    </location>
</feature>
<feature type="region of interest" description="Disordered" evidence="2">
    <location>
        <begin position="326"/>
        <end position="348"/>
    </location>
</feature>
<dbReference type="GO" id="GO:0016787">
    <property type="term" value="F:hydrolase activity"/>
    <property type="evidence" value="ECO:0007669"/>
    <property type="project" value="UniProtKB-KW"/>
</dbReference>
<dbReference type="Pfam" id="PF01380">
    <property type="entry name" value="SIS"/>
    <property type="match status" value="2"/>
</dbReference>
<keyword evidence="4" id="KW-0378">Hydrolase</keyword>
<dbReference type="SUPFAM" id="SSF53697">
    <property type="entry name" value="SIS domain"/>
    <property type="match status" value="1"/>
</dbReference>
<dbReference type="CDD" id="cd05008">
    <property type="entry name" value="SIS_GlmS_GlmD_1"/>
    <property type="match status" value="1"/>
</dbReference>
<dbReference type="EC" id="3.5.-.-" evidence="4"/>
<protein>
    <submittedName>
        <fullName evidence="4">SIS domain-containing protein</fullName>
        <ecNumber evidence="4">3.5.-.-</ecNumber>
    </submittedName>
</protein>
<evidence type="ECO:0000256" key="2">
    <source>
        <dbReference type="SAM" id="MobiDB-lite"/>
    </source>
</evidence>
<evidence type="ECO:0000256" key="1">
    <source>
        <dbReference type="ARBA" id="ARBA00022737"/>
    </source>
</evidence>
<proteinExistence type="predicted"/>
<dbReference type="InterPro" id="IPR001347">
    <property type="entry name" value="SIS_dom"/>
</dbReference>
<dbReference type="InterPro" id="IPR035466">
    <property type="entry name" value="GlmS/AgaS_SIS"/>
</dbReference>
<gene>
    <name evidence="4" type="ORF">ACFQGU_05355</name>
</gene>